<dbReference type="Proteomes" id="UP000046395">
    <property type="component" value="Unassembled WGS sequence"/>
</dbReference>
<sequence length="327" mass="37517">MLSRSSETLIAPAHRLPAVDLRQRCCKCFSHVRPRCVHASSSSSSENGKSLHSSTDGTDSTEQFPSCMIQWQGKQWFSMLELTSELVCLFGSQSSSSKKKKSVTFADDCGAQLATIRMITEPSDVPPEIHSEIVRALLAAHEPISSEENEEMNGQWIVNFEQPCSNYANFRRTLNQKNVALENALLQSDQHRLQGTVKVKNLTFEKEVFIRHTTDGWRTYEDLKADFLRSSGREYDTFMFYLPIPPLARKGKQKIEFCVGYRAEKREFWDNNESRNYEVISDKLQKKRMQSTTFAHSPSQVLHSSQTSVEWPEFATWGQVVSQLHYW</sequence>
<dbReference type="Gene3D" id="2.60.40.2440">
    <property type="entry name" value="Carbohydrate binding type-21 domain"/>
    <property type="match status" value="1"/>
</dbReference>
<organism evidence="3 4">
    <name type="scientific">Trichuris muris</name>
    <name type="common">Mouse whipworm</name>
    <dbReference type="NCBI Taxonomy" id="70415"/>
    <lineage>
        <taxon>Eukaryota</taxon>
        <taxon>Metazoa</taxon>
        <taxon>Ecdysozoa</taxon>
        <taxon>Nematoda</taxon>
        <taxon>Enoplea</taxon>
        <taxon>Dorylaimia</taxon>
        <taxon>Trichinellida</taxon>
        <taxon>Trichuridae</taxon>
        <taxon>Trichuris</taxon>
    </lineage>
</organism>
<dbReference type="InterPro" id="IPR050782">
    <property type="entry name" value="PP1_regulatory_subunit_3"/>
</dbReference>
<dbReference type="PROSITE" id="PS51159">
    <property type="entry name" value="CBM21"/>
    <property type="match status" value="1"/>
</dbReference>
<keyword evidence="3" id="KW-1185">Reference proteome</keyword>
<dbReference type="InterPro" id="IPR005036">
    <property type="entry name" value="CBM21_dom"/>
</dbReference>
<accession>A0A5S6QQG1</accession>
<feature type="compositionally biased region" description="Low complexity" evidence="1">
    <location>
        <begin position="40"/>
        <end position="54"/>
    </location>
</feature>
<evidence type="ECO:0000256" key="1">
    <source>
        <dbReference type="SAM" id="MobiDB-lite"/>
    </source>
</evidence>
<evidence type="ECO:0000259" key="2">
    <source>
        <dbReference type="PROSITE" id="PS51159"/>
    </source>
</evidence>
<dbReference type="Pfam" id="PF03370">
    <property type="entry name" value="CBM_21"/>
    <property type="match status" value="1"/>
</dbReference>
<dbReference type="InterPro" id="IPR038175">
    <property type="entry name" value="CBM21_dom_sf"/>
</dbReference>
<dbReference type="GO" id="GO:0005979">
    <property type="term" value="P:regulation of glycogen biosynthetic process"/>
    <property type="evidence" value="ECO:0007669"/>
    <property type="project" value="TreeGrafter"/>
</dbReference>
<dbReference type="WBParaSite" id="TMUE_2000009470.1">
    <property type="protein sequence ID" value="TMUE_2000009470.1"/>
    <property type="gene ID" value="WBGene00288218"/>
</dbReference>
<dbReference type="AlphaFoldDB" id="A0A5S6QQG1"/>
<dbReference type="PANTHER" id="PTHR12307:SF48">
    <property type="entry name" value="PROTEIN PHOSPHATASE 1 REGULATORY SUBUNIT"/>
    <property type="match status" value="1"/>
</dbReference>
<evidence type="ECO:0000313" key="4">
    <source>
        <dbReference type="WBParaSite" id="TMUE_2000009470.1"/>
    </source>
</evidence>
<dbReference type="PANTHER" id="PTHR12307">
    <property type="entry name" value="PROTEIN PHOSPHATASE 1 REGULATORY SUBUNIT"/>
    <property type="match status" value="1"/>
</dbReference>
<dbReference type="GO" id="GO:0008157">
    <property type="term" value="F:protein phosphatase 1 binding"/>
    <property type="evidence" value="ECO:0007669"/>
    <property type="project" value="TreeGrafter"/>
</dbReference>
<feature type="region of interest" description="Disordered" evidence="1">
    <location>
        <begin position="38"/>
        <end position="61"/>
    </location>
</feature>
<proteinExistence type="predicted"/>
<feature type="domain" description="CBM21" evidence="2">
    <location>
        <begin position="171"/>
        <end position="280"/>
    </location>
</feature>
<protein>
    <submittedName>
        <fullName evidence="4">CBM21 domain-containing protein</fullName>
    </submittedName>
</protein>
<name>A0A5S6QQG1_TRIMR</name>
<dbReference type="GO" id="GO:0000164">
    <property type="term" value="C:protein phosphatase type 1 complex"/>
    <property type="evidence" value="ECO:0007669"/>
    <property type="project" value="TreeGrafter"/>
</dbReference>
<dbReference type="GO" id="GO:2001069">
    <property type="term" value="F:glycogen binding"/>
    <property type="evidence" value="ECO:0007669"/>
    <property type="project" value="TreeGrafter"/>
</dbReference>
<dbReference type="STRING" id="70415.A0A5S6QQG1"/>
<reference evidence="4" key="1">
    <citation type="submission" date="2019-12" db="UniProtKB">
        <authorList>
            <consortium name="WormBaseParasite"/>
        </authorList>
    </citation>
    <scope>IDENTIFICATION</scope>
</reference>
<evidence type="ECO:0000313" key="3">
    <source>
        <dbReference type="Proteomes" id="UP000046395"/>
    </source>
</evidence>